<dbReference type="SUPFAM" id="SSF161098">
    <property type="entry name" value="MetI-like"/>
    <property type="match status" value="1"/>
</dbReference>
<evidence type="ECO:0000256" key="5">
    <source>
        <dbReference type="ARBA" id="ARBA00022989"/>
    </source>
</evidence>
<comment type="similarity">
    <text evidence="7">Belongs to the binding-protein-dependent transport system permease family.</text>
</comment>
<keyword evidence="2 7" id="KW-0813">Transport</keyword>
<dbReference type="PANTHER" id="PTHR30193">
    <property type="entry name" value="ABC TRANSPORTER PERMEASE PROTEIN"/>
    <property type="match status" value="1"/>
</dbReference>
<feature type="transmembrane region" description="Helical" evidence="7">
    <location>
        <begin position="227"/>
        <end position="247"/>
    </location>
</feature>
<dbReference type="Pfam" id="PF00528">
    <property type="entry name" value="BPD_transp_1"/>
    <property type="match status" value="1"/>
</dbReference>
<dbReference type="InterPro" id="IPR051393">
    <property type="entry name" value="ABC_transporter_permease"/>
</dbReference>
<dbReference type="RefSeq" id="WP_209242523.1">
    <property type="nucleotide sequence ID" value="NZ_JADKMA010000178.1"/>
</dbReference>
<reference evidence="9 10" key="1">
    <citation type="submission" date="2020-11" db="EMBL/GenBank/DDBJ databases">
        <title>Streptomyces spirodelae sp. nov., isolated from duckweed.</title>
        <authorList>
            <person name="Saimee Y."/>
            <person name="Duangmal K."/>
        </authorList>
    </citation>
    <scope>NUCLEOTIDE SEQUENCE [LARGE SCALE GENOMIC DNA]</scope>
    <source>
        <strain evidence="9 10">S16-07</strain>
    </source>
</reference>
<accession>A0ABS3XIP9</accession>
<dbReference type="Gene3D" id="1.10.3720.10">
    <property type="entry name" value="MetI-like"/>
    <property type="match status" value="1"/>
</dbReference>
<evidence type="ECO:0000259" key="8">
    <source>
        <dbReference type="PROSITE" id="PS50928"/>
    </source>
</evidence>
<feature type="transmembrane region" description="Helical" evidence="7">
    <location>
        <begin position="274"/>
        <end position="296"/>
    </location>
</feature>
<keyword evidence="6 7" id="KW-0472">Membrane</keyword>
<evidence type="ECO:0000256" key="7">
    <source>
        <dbReference type="RuleBase" id="RU363032"/>
    </source>
</evidence>
<keyword evidence="10" id="KW-1185">Reference proteome</keyword>
<dbReference type="CDD" id="cd06261">
    <property type="entry name" value="TM_PBP2"/>
    <property type="match status" value="1"/>
</dbReference>
<dbReference type="PANTHER" id="PTHR30193:SF37">
    <property type="entry name" value="INNER MEMBRANE ABC TRANSPORTER PERMEASE PROTEIN YCJO"/>
    <property type="match status" value="1"/>
</dbReference>
<evidence type="ECO:0000256" key="2">
    <source>
        <dbReference type="ARBA" id="ARBA00022448"/>
    </source>
</evidence>
<keyword evidence="4 7" id="KW-0812">Transmembrane</keyword>
<organism evidence="9 10">
    <name type="scientific">Streptomyces oryzae</name>
    <dbReference type="NCBI Taxonomy" id="1434886"/>
    <lineage>
        <taxon>Bacteria</taxon>
        <taxon>Bacillati</taxon>
        <taxon>Actinomycetota</taxon>
        <taxon>Actinomycetes</taxon>
        <taxon>Kitasatosporales</taxon>
        <taxon>Streptomycetaceae</taxon>
        <taxon>Streptomyces</taxon>
    </lineage>
</organism>
<protein>
    <submittedName>
        <fullName evidence="9">Sugar ABC transporter permease</fullName>
    </submittedName>
</protein>
<dbReference type="InterPro" id="IPR035906">
    <property type="entry name" value="MetI-like_sf"/>
</dbReference>
<feature type="transmembrane region" description="Helical" evidence="7">
    <location>
        <begin position="168"/>
        <end position="190"/>
    </location>
</feature>
<evidence type="ECO:0000256" key="1">
    <source>
        <dbReference type="ARBA" id="ARBA00004651"/>
    </source>
</evidence>
<keyword evidence="5 7" id="KW-1133">Transmembrane helix</keyword>
<keyword evidence="3" id="KW-1003">Cell membrane</keyword>
<feature type="transmembrane region" description="Helical" evidence="7">
    <location>
        <begin position="24"/>
        <end position="44"/>
    </location>
</feature>
<feature type="transmembrane region" description="Helical" evidence="7">
    <location>
        <begin position="84"/>
        <end position="107"/>
    </location>
</feature>
<evidence type="ECO:0000256" key="6">
    <source>
        <dbReference type="ARBA" id="ARBA00023136"/>
    </source>
</evidence>
<evidence type="ECO:0000256" key="4">
    <source>
        <dbReference type="ARBA" id="ARBA00022692"/>
    </source>
</evidence>
<name>A0ABS3XIP9_9ACTN</name>
<evidence type="ECO:0000313" key="10">
    <source>
        <dbReference type="Proteomes" id="UP001519064"/>
    </source>
</evidence>
<evidence type="ECO:0000256" key="3">
    <source>
        <dbReference type="ARBA" id="ARBA00022475"/>
    </source>
</evidence>
<feature type="transmembrane region" description="Helical" evidence="7">
    <location>
        <begin position="119"/>
        <end position="139"/>
    </location>
</feature>
<dbReference type="Proteomes" id="UP001519064">
    <property type="component" value="Unassembled WGS sequence"/>
</dbReference>
<dbReference type="InterPro" id="IPR000515">
    <property type="entry name" value="MetI-like"/>
</dbReference>
<comment type="subcellular location">
    <subcellularLocation>
        <location evidence="1 7">Cell membrane</location>
        <topology evidence="1 7">Multi-pass membrane protein</topology>
    </subcellularLocation>
</comment>
<proteinExistence type="inferred from homology"/>
<gene>
    <name evidence="9" type="ORF">ITI46_27080</name>
</gene>
<dbReference type="PROSITE" id="PS50928">
    <property type="entry name" value="ABC_TM1"/>
    <property type="match status" value="1"/>
</dbReference>
<sequence length="318" mass="34450">MSRAKEPSARTAPRRARTWRDYRGYLYVLPALAVYLTFAVLPALHTAYLSLFEWDGVTLGSWVGLGNYREVFADPALRGSVVNALVLIVFFAFLPILAGLAMTGLLARHRRRGMGVYRLLFMLPQVVPLVAVGVTWRWLYGDDGLINETLGGIGLGGWARAWLGDFDWALVAVGLVGTWVLSGLCMMLFLSGVQKIDPQLYEAARLDGAGPVREFVSVTLPQLRGELAVALTVTTVAALASFDIVYVTTGGGPGEETTVPGLLVYRLAFSDGKVGLASALGVLLSLLILVIVYIVNRLSRPETPERSLRPGSAVRSRS</sequence>
<feature type="domain" description="ABC transmembrane type-1" evidence="8">
    <location>
        <begin position="81"/>
        <end position="295"/>
    </location>
</feature>
<comment type="caution">
    <text evidence="9">The sequence shown here is derived from an EMBL/GenBank/DDBJ whole genome shotgun (WGS) entry which is preliminary data.</text>
</comment>
<dbReference type="EMBL" id="JADKMA010000178">
    <property type="protein sequence ID" value="MBO8195285.1"/>
    <property type="molecule type" value="Genomic_DNA"/>
</dbReference>
<evidence type="ECO:0000313" key="9">
    <source>
        <dbReference type="EMBL" id="MBO8195285.1"/>
    </source>
</evidence>